<dbReference type="InterPro" id="IPR013738">
    <property type="entry name" value="Beta_galactosidase_Trimer"/>
</dbReference>
<evidence type="ECO:0000313" key="2">
    <source>
        <dbReference type="EMBL" id="KKK85962.1"/>
    </source>
</evidence>
<evidence type="ECO:0000259" key="1">
    <source>
        <dbReference type="Pfam" id="PF08532"/>
    </source>
</evidence>
<proteinExistence type="predicted"/>
<organism evidence="2">
    <name type="scientific">marine sediment metagenome</name>
    <dbReference type="NCBI Taxonomy" id="412755"/>
    <lineage>
        <taxon>unclassified sequences</taxon>
        <taxon>metagenomes</taxon>
        <taxon>ecological metagenomes</taxon>
    </lineage>
</organism>
<dbReference type="GO" id="GO:0005975">
    <property type="term" value="P:carbohydrate metabolic process"/>
    <property type="evidence" value="ECO:0007669"/>
    <property type="project" value="InterPro"/>
</dbReference>
<dbReference type="EMBL" id="LAZR01051070">
    <property type="protein sequence ID" value="KKK85962.1"/>
    <property type="molecule type" value="Genomic_DNA"/>
</dbReference>
<dbReference type="Pfam" id="PF08532">
    <property type="entry name" value="Glyco_hydro_42M"/>
    <property type="match status" value="1"/>
</dbReference>
<accession>A0A0F8YWY9</accession>
<dbReference type="GO" id="GO:0004565">
    <property type="term" value="F:beta-galactosidase activity"/>
    <property type="evidence" value="ECO:0007669"/>
    <property type="project" value="InterPro"/>
</dbReference>
<gene>
    <name evidence="2" type="ORF">LCGC14_2768000</name>
</gene>
<comment type="caution">
    <text evidence="2">The sequence shown here is derived from an EMBL/GenBank/DDBJ whole genome shotgun (WGS) entry which is preliminary data.</text>
</comment>
<feature type="non-terminal residue" evidence="2">
    <location>
        <position position="417"/>
    </location>
</feature>
<feature type="non-terminal residue" evidence="2">
    <location>
        <position position="1"/>
    </location>
</feature>
<dbReference type="SUPFAM" id="SSF52317">
    <property type="entry name" value="Class I glutamine amidotransferase-like"/>
    <property type="match status" value="1"/>
</dbReference>
<dbReference type="CDD" id="cd03143">
    <property type="entry name" value="A4_beta-galactosidase_middle_domain"/>
    <property type="match status" value="1"/>
</dbReference>
<dbReference type="AlphaFoldDB" id="A0A0F8YWY9"/>
<name>A0A0F8YWY9_9ZZZZ</name>
<protein>
    <recommendedName>
        <fullName evidence="1">Beta-galactosidase trimerisation domain-containing protein</fullName>
    </recommendedName>
</protein>
<dbReference type="InterPro" id="IPR029062">
    <property type="entry name" value="Class_I_gatase-like"/>
</dbReference>
<dbReference type="Gene3D" id="3.40.50.880">
    <property type="match status" value="1"/>
</dbReference>
<reference evidence="2" key="1">
    <citation type="journal article" date="2015" name="Nature">
        <title>Complex archaea that bridge the gap between prokaryotes and eukaryotes.</title>
        <authorList>
            <person name="Spang A."/>
            <person name="Saw J.H."/>
            <person name="Jorgensen S.L."/>
            <person name="Zaremba-Niedzwiedzka K."/>
            <person name="Martijn J."/>
            <person name="Lind A.E."/>
            <person name="van Eijk R."/>
            <person name="Schleper C."/>
            <person name="Guy L."/>
            <person name="Ettema T.J."/>
        </authorList>
    </citation>
    <scope>NUCLEOTIDE SEQUENCE</scope>
</reference>
<sequence>AKVMRKVQFIESYDYGDSQAVIRSFNPRNALPQVTTHFHRRPADTIWQTWYYLAQGNRGFIGWVDKWFDGSKPRSWHKAVAPHYKEAGQKIGPLVGGAEWIHDGVAVYYSHPSLQLNWIIDAESHTDTWKNRFTDATISGAHLARKAWLNMLRDEGIQFTLVDYATVIQDGVPAEYKVLILPAANALSDVEARRIKAFCQAGGTVIADYMPGLWDQHGRGRKAGGALDDLFGVKHDPNMRARDVFQKDMWAEINQDVHYSLKSYESHLGQNTSIKHSSGFNKAVRKMGVDKVVKVGKGTAVLMNLSPVWYNAHRVNGIKPAAQREVFMKHVKAAGPKRWVRIDKAGEEVFGYEITYWTKGGRTLLFVVTNAERRANMLGGGNSVGLKTAEVAITLKFDGKLRDVRDERAGKNLGSGS</sequence>
<feature type="domain" description="Beta-galactosidase trimerisation" evidence="1">
    <location>
        <begin position="146"/>
        <end position="235"/>
    </location>
</feature>